<reference evidence="1 2" key="1">
    <citation type="submission" date="2020-09" db="EMBL/GenBank/DDBJ databases">
        <title>Roseomonas.</title>
        <authorList>
            <person name="Zhu W."/>
        </authorList>
    </citation>
    <scope>NUCLEOTIDE SEQUENCE [LARGE SCALE GENOMIC DNA]</scope>
    <source>
        <strain evidence="1 2">1311</strain>
    </source>
</reference>
<keyword evidence="2" id="KW-1185">Reference proteome</keyword>
<accession>A0ABS3K8I7</accession>
<organism evidence="1 2">
    <name type="scientific">Roseomonas marmotae</name>
    <dbReference type="NCBI Taxonomy" id="2768161"/>
    <lineage>
        <taxon>Bacteria</taxon>
        <taxon>Pseudomonadati</taxon>
        <taxon>Pseudomonadota</taxon>
        <taxon>Alphaproteobacteria</taxon>
        <taxon>Acetobacterales</taxon>
        <taxon>Roseomonadaceae</taxon>
        <taxon>Roseomonas</taxon>
    </lineage>
</organism>
<comment type="caution">
    <text evidence="1">The sequence shown here is derived from an EMBL/GenBank/DDBJ whole genome shotgun (WGS) entry which is preliminary data.</text>
</comment>
<evidence type="ECO:0000313" key="2">
    <source>
        <dbReference type="Proteomes" id="UP001518990"/>
    </source>
</evidence>
<proteinExistence type="predicted"/>
<dbReference type="RefSeq" id="WP_207445379.1">
    <property type="nucleotide sequence ID" value="NZ_CP061091.1"/>
</dbReference>
<sequence length="79" mass="8532">MSDELPAELQQGHTFTAVLGALMGTLAMKGVLSRTELLAIFETADQMLPDSARDLGAETMTAIRDLVMSAVPDEPRDRI</sequence>
<evidence type="ECO:0000313" key="1">
    <source>
        <dbReference type="EMBL" id="MBO1073786.1"/>
    </source>
</evidence>
<name>A0ABS3K8I7_9PROT</name>
<dbReference type="EMBL" id="JACTNF010000003">
    <property type="protein sequence ID" value="MBO1073786.1"/>
    <property type="molecule type" value="Genomic_DNA"/>
</dbReference>
<protein>
    <submittedName>
        <fullName evidence="1">Uncharacterized protein</fullName>
    </submittedName>
</protein>
<dbReference type="Proteomes" id="UP001518990">
    <property type="component" value="Unassembled WGS sequence"/>
</dbReference>
<gene>
    <name evidence="1" type="ORF">IAI60_04130</name>
</gene>